<proteinExistence type="predicted"/>
<dbReference type="AlphaFoldDB" id="A0A9I9EEJ0"/>
<accession>A0A9I9EEJ0</accession>
<dbReference type="Gene3D" id="1.20.1110.10">
    <property type="entry name" value="Calcium-transporting ATPase, transmembrane domain"/>
    <property type="match status" value="1"/>
</dbReference>
<sequence>MGIVERIEYDPNRSFQIHPVRWIEGVRQRKYKTQEEFAPIKKIAQSACLIMYVFDIRLIRNYEVLSLINRYSSYKKLSILSLALLSLSSLSSSSPVNSHPSPLFSISHSFTIAPSTVHQHRLFVSNHSLQSVKNPFEIKLQISYKRQYVRSQPENQRFLLHMFQCCGMNVEIIVMYSIQYRSYRSGIDNLLILLIGRIPIAMPTVLSVTMTIGSHHPSEHRRKQQPTERLNMTHDVNYENHLTALWTVHLHGRATVNVRDERWCNVKKRDEAWREWLKRVEKA</sequence>
<dbReference type="EnsemblPlants" id="MELO3C032707.2.1">
    <property type="protein sequence ID" value="MELO3C032707.2.1"/>
    <property type="gene ID" value="MELO3C032707.2"/>
</dbReference>
<organism evidence="2">
    <name type="scientific">Cucumis melo</name>
    <name type="common">Muskmelon</name>
    <dbReference type="NCBI Taxonomy" id="3656"/>
    <lineage>
        <taxon>Eukaryota</taxon>
        <taxon>Viridiplantae</taxon>
        <taxon>Streptophyta</taxon>
        <taxon>Embryophyta</taxon>
        <taxon>Tracheophyta</taxon>
        <taxon>Spermatophyta</taxon>
        <taxon>Magnoliopsida</taxon>
        <taxon>eudicotyledons</taxon>
        <taxon>Gunneridae</taxon>
        <taxon>Pentapetalae</taxon>
        <taxon>rosids</taxon>
        <taxon>fabids</taxon>
        <taxon>Cucurbitales</taxon>
        <taxon>Cucurbitaceae</taxon>
        <taxon>Benincaseae</taxon>
        <taxon>Cucumis</taxon>
    </lineage>
</organism>
<dbReference type="Gramene" id="MELO3C032707.2.1">
    <property type="protein sequence ID" value="MELO3C032707.2.1"/>
    <property type="gene ID" value="MELO3C032707.2"/>
</dbReference>
<dbReference type="PANTHER" id="PTHR42861">
    <property type="entry name" value="CALCIUM-TRANSPORTING ATPASE"/>
    <property type="match status" value="1"/>
</dbReference>
<protein>
    <submittedName>
        <fullName evidence="2">Uncharacterized protein</fullName>
    </submittedName>
</protein>
<evidence type="ECO:0000313" key="2">
    <source>
        <dbReference type="EnsemblPlants" id="MELO3C032707.2.1"/>
    </source>
</evidence>
<evidence type="ECO:0000256" key="1">
    <source>
        <dbReference type="ARBA" id="ARBA00022842"/>
    </source>
</evidence>
<name>A0A9I9EEJ0_CUCME</name>
<keyword evidence="1" id="KW-0460">Magnesium</keyword>
<reference evidence="2" key="1">
    <citation type="submission" date="2023-03" db="UniProtKB">
        <authorList>
            <consortium name="EnsemblPlants"/>
        </authorList>
    </citation>
    <scope>IDENTIFICATION</scope>
</reference>